<organism evidence="2 3">
    <name type="scientific">Afipia carboxydohydrogena</name>
    <name type="common">Pseudomonas carboxydohydrogena</name>
    <dbReference type="NCBI Taxonomy" id="290"/>
    <lineage>
        <taxon>Bacteria</taxon>
        <taxon>Pseudomonadati</taxon>
        <taxon>Pseudomonadota</taxon>
        <taxon>Alphaproteobacteria</taxon>
        <taxon>Hyphomicrobiales</taxon>
        <taxon>Nitrobacteraceae</taxon>
        <taxon>Afipia</taxon>
    </lineage>
</organism>
<dbReference type="PANTHER" id="PTHR43130:SF3">
    <property type="entry name" value="HTH-TYPE TRANSCRIPTIONAL REGULATOR RV1931C"/>
    <property type="match status" value="1"/>
</dbReference>
<dbReference type="InterPro" id="IPR029062">
    <property type="entry name" value="Class_I_gatase-like"/>
</dbReference>
<feature type="domain" description="DJ-1/PfpI" evidence="1">
    <location>
        <begin position="10"/>
        <end position="172"/>
    </location>
</feature>
<dbReference type="PANTHER" id="PTHR43130">
    <property type="entry name" value="ARAC-FAMILY TRANSCRIPTIONAL REGULATOR"/>
    <property type="match status" value="1"/>
</dbReference>
<evidence type="ECO:0000313" key="3">
    <source>
        <dbReference type="Proteomes" id="UP001213907"/>
    </source>
</evidence>
<name>A0ABY8BMY1_AFICR</name>
<dbReference type="EMBL" id="CP113162">
    <property type="protein sequence ID" value="WEF51338.1"/>
    <property type="molecule type" value="Genomic_DNA"/>
</dbReference>
<protein>
    <submittedName>
        <fullName evidence="2">DJ-1/PfpI family protein</fullName>
    </submittedName>
</protein>
<dbReference type="Pfam" id="PF01965">
    <property type="entry name" value="DJ-1_PfpI"/>
    <property type="match status" value="1"/>
</dbReference>
<dbReference type="SUPFAM" id="SSF52317">
    <property type="entry name" value="Class I glutamine amidotransferase-like"/>
    <property type="match status" value="1"/>
</dbReference>
<reference evidence="2 3" key="1">
    <citation type="submission" date="2022-11" db="EMBL/GenBank/DDBJ databases">
        <authorList>
            <person name="Siebert D."/>
            <person name="Busche T."/>
            <person name="Saydam E."/>
            <person name="Kalinowski J."/>
            <person name="Ruckert C."/>
            <person name="Blombach B."/>
        </authorList>
    </citation>
    <scope>NUCLEOTIDE SEQUENCE [LARGE SCALE GENOMIC DNA]</scope>
    <source>
        <strain evidence="2 3">DSM 1083</strain>
    </source>
</reference>
<gene>
    <name evidence="2" type="ORF">AFIC_002921</name>
</gene>
<dbReference type="Gene3D" id="3.40.50.880">
    <property type="match status" value="1"/>
</dbReference>
<dbReference type="RefSeq" id="WP_275246943.1">
    <property type="nucleotide sequence ID" value="NZ_BAABDX010000001.1"/>
</dbReference>
<dbReference type="Proteomes" id="UP001213907">
    <property type="component" value="Chromosome"/>
</dbReference>
<proteinExistence type="predicted"/>
<keyword evidence="3" id="KW-1185">Reference proteome</keyword>
<sequence length="215" mass="22168">MPNTTFIIHAYDDVEPIDIGATFGVLSMAKRVDPGIGMILVANKAGPVRLSNGLEIIAPYSVANCPAGDVLMILGGAAWPQVSKDEQTLDFIRSFARKGIVASVCTGALILAGAGLLDGKNATTRRFAPAGTETPLALMSKLYPGVKGTEARFVDSGAVVTGGGVVLAVDTTLHLIARLRGADVAKEVARIIEYPWSGNDGAFSEATGALKTAAA</sequence>
<dbReference type="InterPro" id="IPR002818">
    <property type="entry name" value="DJ-1/PfpI"/>
</dbReference>
<accession>A0ABY8BMY1</accession>
<evidence type="ECO:0000259" key="1">
    <source>
        <dbReference type="Pfam" id="PF01965"/>
    </source>
</evidence>
<dbReference type="InterPro" id="IPR052158">
    <property type="entry name" value="INH-QAR"/>
</dbReference>
<evidence type="ECO:0000313" key="2">
    <source>
        <dbReference type="EMBL" id="WEF51338.1"/>
    </source>
</evidence>